<reference evidence="1" key="1">
    <citation type="submission" date="2021-06" db="EMBL/GenBank/DDBJ databases">
        <authorList>
            <person name="Kallberg Y."/>
            <person name="Tangrot J."/>
            <person name="Rosling A."/>
        </authorList>
    </citation>
    <scope>NUCLEOTIDE SEQUENCE</scope>
    <source>
        <strain evidence="1">FL130A</strain>
    </source>
</reference>
<evidence type="ECO:0000313" key="2">
    <source>
        <dbReference type="Proteomes" id="UP000789508"/>
    </source>
</evidence>
<gene>
    <name evidence="1" type="ORF">ALEPTO_LOCUS5238</name>
</gene>
<organism evidence="1 2">
    <name type="scientific">Ambispora leptoticha</name>
    <dbReference type="NCBI Taxonomy" id="144679"/>
    <lineage>
        <taxon>Eukaryota</taxon>
        <taxon>Fungi</taxon>
        <taxon>Fungi incertae sedis</taxon>
        <taxon>Mucoromycota</taxon>
        <taxon>Glomeromycotina</taxon>
        <taxon>Glomeromycetes</taxon>
        <taxon>Archaeosporales</taxon>
        <taxon>Ambisporaceae</taxon>
        <taxon>Ambispora</taxon>
    </lineage>
</organism>
<dbReference type="AlphaFoldDB" id="A0A9N9ANR8"/>
<dbReference type="EMBL" id="CAJVPS010001420">
    <property type="protein sequence ID" value="CAG8537378.1"/>
    <property type="molecule type" value="Genomic_DNA"/>
</dbReference>
<name>A0A9N9ANR8_9GLOM</name>
<sequence length="100" mass="11816">MDLSSTLVLNTVQWFWPSSYKAELFSILSAIATTPPDSLAKQHIISPYLNFNYINIYNPYHILQWEEEKFFVEQATQPFIKTICKAHILAMWSFQQRNQE</sequence>
<proteinExistence type="predicted"/>
<comment type="caution">
    <text evidence="1">The sequence shown here is derived from an EMBL/GenBank/DDBJ whole genome shotgun (WGS) entry which is preliminary data.</text>
</comment>
<protein>
    <submittedName>
        <fullName evidence="1">12775_t:CDS:1</fullName>
    </submittedName>
</protein>
<keyword evidence="2" id="KW-1185">Reference proteome</keyword>
<accession>A0A9N9ANR8</accession>
<evidence type="ECO:0000313" key="1">
    <source>
        <dbReference type="EMBL" id="CAG8537378.1"/>
    </source>
</evidence>
<dbReference type="Proteomes" id="UP000789508">
    <property type="component" value="Unassembled WGS sequence"/>
</dbReference>